<evidence type="ECO:0000256" key="3">
    <source>
        <dbReference type="ARBA" id="ARBA00022527"/>
    </source>
</evidence>
<feature type="binding site" evidence="10">
    <location>
        <position position="567"/>
    </location>
    <ligand>
        <name>ATP</name>
        <dbReference type="ChEBI" id="CHEBI:30616"/>
    </ligand>
</feature>
<dbReference type="PANTHER" id="PTHR48016">
    <property type="entry name" value="MAP KINASE KINASE KINASE SSK2-RELATED-RELATED"/>
    <property type="match status" value="1"/>
</dbReference>
<feature type="region of interest" description="Disordered" evidence="11">
    <location>
        <begin position="304"/>
        <end position="354"/>
    </location>
</feature>
<accession>A0ABD1YUY6</accession>
<feature type="compositionally biased region" description="Basic and acidic residues" evidence="11">
    <location>
        <begin position="275"/>
        <end position="288"/>
    </location>
</feature>
<dbReference type="InterPro" id="IPR011009">
    <property type="entry name" value="Kinase-like_dom_sf"/>
</dbReference>
<evidence type="ECO:0000256" key="11">
    <source>
        <dbReference type="SAM" id="MobiDB-lite"/>
    </source>
</evidence>
<evidence type="ECO:0000259" key="12">
    <source>
        <dbReference type="PROSITE" id="PS50011"/>
    </source>
</evidence>
<evidence type="ECO:0000256" key="5">
    <source>
        <dbReference type="ARBA" id="ARBA00022741"/>
    </source>
</evidence>
<evidence type="ECO:0000256" key="4">
    <source>
        <dbReference type="ARBA" id="ARBA00022679"/>
    </source>
</evidence>
<feature type="compositionally biased region" description="Polar residues" evidence="11">
    <location>
        <begin position="227"/>
        <end position="237"/>
    </location>
</feature>
<evidence type="ECO:0000256" key="10">
    <source>
        <dbReference type="PROSITE-ProRule" id="PRU10141"/>
    </source>
</evidence>
<dbReference type="FunFam" id="1.10.510.10:FF:000359">
    <property type="entry name" value="Mitogen-activated protein kinase 1, putative, expressed"/>
    <property type="match status" value="1"/>
</dbReference>
<evidence type="ECO:0000256" key="9">
    <source>
        <dbReference type="ARBA" id="ARBA00048329"/>
    </source>
</evidence>
<dbReference type="Proteomes" id="UP001605036">
    <property type="component" value="Unassembled WGS sequence"/>
</dbReference>
<feature type="compositionally biased region" description="Gly residues" evidence="11">
    <location>
        <begin position="15"/>
        <end position="28"/>
    </location>
</feature>
<dbReference type="EC" id="2.7.11.25" evidence="2"/>
<comment type="catalytic activity">
    <reaction evidence="9">
        <text>L-seryl-[protein] + ATP = O-phospho-L-seryl-[protein] + ADP + H(+)</text>
        <dbReference type="Rhea" id="RHEA:17989"/>
        <dbReference type="Rhea" id="RHEA-COMP:9863"/>
        <dbReference type="Rhea" id="RHEA-COMP:11604"/>
        <dbReference type="ChEBI" id="CHEBI:15378"/>
        <dbReference type="ChEBI" id="CHEBI:29999"/>
        <dbReference type="ChEBI" id="CHEBI:30616"/>
        <dbReference type="ChEBI" id="CHEBI:83421"/>
        <dbReference type="ChEBI" id="CHEBI:456216"/>
        <dbReference type="EC" id="2.7.11.25"/>
    </reaction>
</comment>
<feature type="region of interest" description="Disordered" evidence="11">
    <location>
        <begin position="390"/>
        <end position="425"/>
    </location>
</feature>
<feature type="region of interest" description="Disordered" evidence="11">
    <location>
        <begin position="166"/>
        <end position="198"/>
    </location>
</feature>
<feature type="region of interest" description="Disordered" evidence="11">
    <location>
        <begin position="819"/>
        <end position="846"/>
    </location>
</feature>
<name>A0ABD1YUY6_9MARC</name>
<keyword evidence="5 10" id="KW-0547">Nucleotide-binding</keyword>
<organism evidence="13 14">
    <name type="scientific">Riccia fluitans</name>
    <dbReference type="NCBI Taxonomy" id="41844"/>
    <lineage>
        <taxon>Eukaryota</taxon>
        <taxon>Viridiplantae</taxon>
        <taxon>Streptophyta</taxon>
        <taxon>Embryophyta</taxon>
        <taxon>Marchantiophyta</taxon>
        <taxon>Marchantiopsida</taxon>
        <taxon>Marchantiidae</taxon>
        <taxon>Marchantiales</taxon>
        <taxon>Ricciaceae</taxon>
        <taxon>Riccia</taxon>
    </lineage>
</organism>
<protein>
    <recommendedName>
        <fullName evidence="2">mitogen-activated protein kinase kinase kinase</fullName>
        <ecNumber evidence="2">2.7.11.25</ecNumber>
    </recommendedName>
</protein>
<comment type="similarity">
    <text evidence="1">Belongs to the protein kinase superfamily. STE Ser/Thr protein kinase family. MAP kinase kinase kinase subfamily.</text>
</comment>
<dbReference type="PROSITE" id="PS00107">
    <property type="entry name" value="PROTEIN_KINASE_ATP"/>
    <property type="match status" value="1"/>
</dbReference>
<dbReference type="GO" id="GO:0004709">
    <property type="term" value="F:MAP kinase kinase kinase activity"/>
    <property type="evidence" value="ECO:0007669"/>
    <property type="project" value="UniProtKB-EC"/>
</dbReference>
<feature type="domain" description="Protein kinase" evidence="12">
    <location>
        <begin position="539"/>
        <end position="792"/>
    </location>
</feature>
<comment type="caution">
    <text evidence="13">The sequence shown here is derived from an EMBL/GenBank/DDBJ whole genome shotgun (WGS) entry which is preliminary data.</text>
</comment>
<reference evidence="13 14" key="1">
    <citation type="submission" date="2024-09" db="EMBL/GenBank/DDBJ databases">
        <title>Chromosome-scale assembly of Riccia fluitans.</title>
        <authorList>
            <person name="Paukszto L."/>
            <person name="Sawicki J."/>
            <person name="Karawczyk K."/>
            <person name="Piernik-Szablinska J."/>
            <person name="Szczecinska M."/>
            <person name="Mazdziarz M."/>
        </authorList>
    </citation>
    <scope>NUCLEOTIDE SEQUENCE [LARGE SCALE GENOMIC DNA]</scope>
    <source>
        <strain evidence="13">Rf_01</strain>
        <tissue evidence="13">Aerial parts of the thallus</tissue>
    </source>
</reference>
<keyword evidence="14" id="KW-1185">Reference proteome</keyword>
<evidence type="ECO:0000313" key="14">
    <source>
        <dbReference type="Proteomes" id="UP001605036"/>
    </source>
</evidence>
<feature type="region of interest" description="Disordered" evidence="11">
    <location>
        <begin position="227"/>
        <end position="247"/>
    </location>
</feature>
<dbReference type="AlphaFoldDB" id="A0ABD1YUY6"/>
<dbReference type="PANTHER" id="PTHR48016:SF29">
    <property type="entry name" value="MITOGEN-ACTIVATED PROTEIN KINASE KINASE KINASE 1-RELATED"/>
    <property type="match status" value="1"/>
</dbReference>
<evidence type="ECO:0000256" key="2">
    <source>
        <dbReference type="ARBA" id="ARBA00012406"/>
    </source>
</evidence>
<keyword evidence="3" id="KW-0723">Serine/threonine-protein kinase</keyword>
<dbReference type="InterPro" id="IPR050538">
    <property type="entry name" value="MAP_kinase_kinase_kinase"/>
</dbReference>
<dbReference type="EMBL" id="JBHFFA010000003">
    <property type="protein sequence ID" value="KAL2633187.1"/>
    <property type="molecule type" value="Genomic_DNA"/>
</dbReference>
<evidence type="ECO:0000256" key="6">
    <source>
        <dbReference type="ARBA" id="ARBA00022777"/>
    </source>
</evidence>
<dbReference type="Pfam" id="PF00069">
    <property type="entry name" value="Pkinase"/>
    <property type="match status" value="1"/>
</dbReference>
<feature type="compositionally biased region" description="Polar residues" evidence="11">
    <location>
        <begin position="260"/>
        <end position="274"/>
    </location>
</feature>
<keyword evidence="7 10" id="KW-0067">ATP-binding</keyword>
<dbReference type="InterPro" id="IPR008271">
    <property type="entry name" value="Ser/Thr_kinase_AS"/>
</dbReference>
<keyword evidence="6" id="KW-0418">Kinase</keyword>
<evidence type="ECO:0000256" key="7">
    <source>
        <dbReference type="ARBA" id="ARBA00022840"/>
    </source>
</evidence>
<gene>
    <name evidence="13" type="ORF">R1flu_004666</name>
</gene>
<feature type="compositionally biased region" description="Polar residues" evidence="11">
    <location>
        <begin position="823"/>
        <end position="846"/>
    </location>
</feature>
<sequence>MESLKERFTPHVSRSGGGGRKLDSGGGMRKLERRNATKNINYEHNTRSRRPYKYDPESSFDDSDSNHSREDPNVFNDYRLVGKASVDDLNEVCRYLGLPAPDSLGIPREDWDANKFPNNSHVIGIDSSSLAQEETLDFTFPVSPPPSHLPSHLFKGRLGGGFIDAGVGEDAASTSPSARDEETAKAGIPSGQKRTEAQGRVQEMKANGHIWCARSSSLPTNQKYLFSPPGSLNTSGTPRPVQEGNRMVNPDPRTHILRAQSQPTHLPSELSTRSFEAHDSGIDKRSVGRDRVAVEENIAKPAWITGDDPVPLVRGEDASSRSSSYSDSSGEFSSNYSPRDPSRSPEQMSFAKKQDVAVTKVGPVTKQGSLSRPPPIALINISPEALSTHELLNGLGPDDASSRRLNRESDSEDEAQRRQEELDTDVDSVEGIHERPQEPVIEVVSPNPVQIAIVPKGKKATDSVESINERAGVVENRPSETEGNGEPSYRAEMQESTALPAEQDHTLLINLTQSPVQVDEVQHPKSDECGSIQTVVFPWTKGDLLGAGSFGTVYEAVDSNGSFFAVKEVSLVDTDKNSQQCVTQLEQEIELLSRFKHDNIVQYLGTQRADGKLYIFLELVSKGSLSSLCKKFRLTHSHIIAYTRQILKGLKYLHDQNIVHRDIKCANILVDVKGTCKLADFGLAKQISALDQLKSCKGSAYWMAPEVIDPKKTYWLPADIWSLGCSVLEMFTGSPPFGDQEWYRVLWKVGHGEAPPIPDDLSEDAKDFIRLCLEVNPSKRPTATVLLQHRFLSASMTPTNSGHINPQLVVSNLQTITEERTGDFTTKSTETYRSSPSDSPLSNGHS</sequence>
<dbReference type="SMART" id="SM00220">
    <property type="entry name" value="S_TKc"/>
    <property type="match status" value="1"/>
</dbReference>
<dbReference type="InterPro" id="IPR017441">
    <property type="entry name" value="Protein_kinase_ATP_BS"/>
</dbReference>
<dbReference type="Gene3D" id="1.10.510.10">
    <property type="entry name" value="Transferase(Phosphotransferase) domain 1"/>
    <property type="match status" value="1"/>
</dbReference>
<evidence type="ECO:0000256" key="1">
    <source>
        <dbReference type="ARBA" id="ARBA00006529"/>
    </source>
</evidence>
<evidence type="ECO:0000256" key="8">
    <source>
        <dbReference type="ARBA" id="ARBA00047559"/>
    </source>
</evidence>
<feature type="compositionally biased region" description="Low complexity" evidence="11">
    <location>
        <begin position="320"/>
        <end position="337"/>
    </location>
</feature>
<feature type="region of interest" description="Disordered" evidence="11">
    <location>
        <begin position="1"/>
        <end position="74"/>
    </location>
</feature>
<evidence type="ECO:0000313" key="13">
    <source>
        <dbReference type="EMBL" id="KAL2633187.1"/>
    </source>
</evidence>
<feature type="region of interest" description="Disordered" evidence="11">
    <location>
        <begin position="260"/>
        <end position="288"/>
    </location>
</feature>
<feature type="compositionally biased region" description="Basic and acidic residues" evidence="11">
    <location>
        <begin position="400"/>
        <end position="421"/>
    </location>
</feature>
<dbReference type="SUPFAM" id="SSF56112">
    <property type="entry name" value="Protein kinase-like (PK-like)"/>
    <property type="match status" value="1"/>
</dbReference>
<keyword evidence="4" id="KW-0808">Transferase</keyword>
<dbReference type="PROSITE" id="PS00108">
    <property type="entry name" value="PROTEIN_KINASE_ST"/>
    <property type="match status" value="1"/>
</dbReference>
<comment type="catalytic activity">
    <reaction evidence="8">
        <text>L-threonyl-[protein] + ATP = O-phospho-L-threonyl-[protein] + ADP + H(+)</text>
        <dbReference type="Rhea" id="RHEA:46608"/>
        <dbReference type="Rhea" id="RHEA-COMP:11060"/>
        <dbReference type="Rhea" id="RHEA-COMP:11605"/>
        <dbReference type="ChEBI" id="CHEBI:15378"/>
        <dbReference type="ChEBI" id="CHEBI:30013"/>
        <dbReference type="ChEBI" id="CHEBI:30616"/>
        <dbReference type="ChEBI" id="CHEBI:61977"/>
        <dbReference type="ChEBI" id="CHEBI:456216"/>
        <dbReference type="EC" id="2.7.11.25"/>
    </reaction>
</comment>
<dbReference type="InterPro" id="IPR000719">
    <property type="entry name" value="Prot_kinase_dom"/>
</dbReference>
<dbReference type="PROSITE" id="PS50011">
    <property type="entry name" value="PROTEIN_KINASE_DOM"/>
    <property type="match status" value="1"/>
</dbReference>
<dbReference type="GO" id="GO:0005524">
    <property type="term" value="F:ATP binding"/>
    <property type="evidence" value="ECO:0007669"/>
    <property type="project" value="UniProtKB-UniRule"/>
</dbReference>
<proteinExistence type="inferred from homology"/>